<dbReference type="InterPro" id="IPR005467">
    <property type="entry name" value="His_kinase_dom"/>
</dbReference>
<dbReference type="SUPFAM" id="SSF47384">
    <property type="entry name" value="Homodimeric domain of signal transducing histidine kinase"/>
    <property type="match status" value="1"/>
</dbReference>
<name>A0A7Y0HME0_9CLOT</name>
<comment type="catalytic activity">
    <reaction evidence="1">
        <text>ATP + protein L-histidine = ADP + protein N-phospho-L-histidine.</text>
        <dbReference type="EC" id="2.7.13.3"/>
    </reaction>
</comment>
<comment type="function">
    <text evidence="8">May play the central regulatory role in sporulation. It may be an element of the effector pathway responsible for the activation of sporulation genes in response to nutritional stress. Spo0A may act in concert with spo0H (a sigma factor) to control the expression of some genes that are critical to the sporulation process.</text>
</comment>
<dbReference type="InterPro" id="IPR003661">
    <property type="entry name" value="HisK_dim/P_dom"/>
</dbReference>
<evidence type="ECO:0000256" key="10">
    <source>
        <dbReference type="PROSITE-ProRule" id="PRU00169"/>
    </source>
</evidence>
<gene>
    <name evidence="13" type="ORF">HBE96_05150</name>
</gene>
<sequence length="426" mass="48535">MIIHDITAYKLYEEKLIEQKKVVENNSVSKELFLANISHEIRTSINGIIGMTDLTIMTDLTMEQKENLKLVKSSALKLLNIVNSILDLSKVNCGKMKVENVEFNFKEMYSETVRISTMKAMDNKLEFKSKIDDGIPEMLIGDPIKLKQILDNLIDNAIKFTKYGTISLIIEKGEIIDKKINIKFYVKDTGIGIDKKDVSKIFTSFEQIDNKVYTKKSPGTGLGLCICKGLVELMGGKIEVKSRKDVGTLFSFNLFLQKCAKPTFMNINSTNNRVKKVNKKLNILIVEDDKASQIVMYNLFKKHGHICDIANNGKEALNLLNIKQYDLILMDIQMPIMDGVQTTKFIRKSEESNNKHVPIIALTAYALKGDKENFLNLGMDEYISKPFNVEELLQTVYKMVKDDEAGLNNINKQRNIDREALFLYLL</sequence>
<dbReference type="Gene3D" id="3.40.50.2300">
    <property type="match status" value="1"/>
</dbReference>
<dbReference type="Pfam" id="PF00512">
    <property type="entry name" value="HisKA"/>
    <property type="match status" value="1"/>
</dbReference>
<dbReference type="GO" id="GO:0000155">
    <property type="term" value="F:phosphorelay sensor kinase activity"/>
    <property type="evidence" value="ECO:0007669"/>
    <property type="project" value="InterPro"/>
</dbReference>
<dbReference type="CDD" id="cd17546">
    <property type="entry name" value="REC_hyHK_CKI1_RcsC-like"/>
    <property type="match status" value="1"/>
</dbReference>
<organism evidence="13 14">
    <name type="scientific">Clostridium muellerianum</name>
    <dbReference type="NCBI Taxonomy" id="2716538"/>
    <lineage>
        <taxon>Bacteria</taxon>
        <taxon>Bacillati</taxon>
        <taxon>Bacillota</taxon>
        <taxon>Clostridia</taxon>
        <taxon>Eubacteriales</taxon>
        <taxon>Clostridiaceae</taxon>
        <taxon>Clostridium</taxon>
    </lineage>
</organism>
<evidence type="ECO:0000256" key="6">
    <source>
        <dbReference type="ARBA" id="ARBA00022777"/>
    </source>
</evidence>
<dbReference type="SMART" id="SM00388">
    <property type="entry name" value="HisKA"/>
    <property type="match status" value="1"/>
</dbReference>
<feature type="domain" description="Response regulatory" evidence="12">
    <location>
        <begin position="282"/>
        <end position="400"/>
    </location>
</feature>
<feature type="domain" description="Histidine kinase" evidence="11">
    <location>
        <begin position="36"/>
        <end position="258"/>
    </location>
</feature>
<evidence type="ECO:0000259" key="11">
    <source>
        <dbReference type="PROSITE" id="PS50109"/>
    </source>
</evidence>
<evidence type="ECO:0000256" key="2">
    <source>
        <dbReference type="ARBA" id="ARBA00006402"/>
    </source>
</evidence>
<reference evidence="13 14" key="1">
    <citation type="submission" date="2020-04" db="EMBL/GenBank/DDBJ databases">
        <authorList>
            <person name="Doyle D.A."/>
        </authorList>
    </citation>
    <scope>NUCLEOTIDE SEQUENCE [LARGE SCALE GENOMIC DNA]</scope>
    <source>
        <strain evidence="13 14">P21</strain>
    </source>
</reference>
<accession>A0A7Y0HME0</accession>
<dbReference type="SUPFAM" id="SSF55874">
    <property type="entry name" value="ATPase domain of HSP90 chaperone/DNA topoisomerase II/histidine kinase"/>
    <property type="match status" value="1"/>
</dbReference>
<keyword evidence="6" id="KW-0418">Kinase</keyword>
<dbReference type="FunFam" id="3.30.565.10:FF:000010">
    <property type="entry name" value="Sensor histidine kinase RcsC"/>
    <property type="match status" value="1"/>
</dbReference>
<dbReference type="Proteomes" id="UP000537131">
    <property type="component" value="Unassembled WGS sequence"/>
</dbReference>
<dbReference type="Pfam" id="PF02518">
    <property type="entry name" value="HATPase_c"/>
    <property type="match status" value="1"/>
</dbReference>
<dbReference type="InterPro" id="IPR036890">
    <property type="entry name" value="HATPase_C_sf"/>
</dbReference>
<dbReference type="EMBL" id="JABBNI010000010">
    <property type="protein sequence ID" value="NMM62085.1"/>
    <property type="molecule type" value="Genomic_DNA"/>
</dbReference>
<dbReference type="CDD" id="cd16922">
    <property type="entry name" value="HATPase_EvgS-ArcB-TorS-like"/>
    <property type="match status" value="1"/>
</dbReference>
<dbReference type="SMART" id="SM00448">
    <property type="entry name" value="REC"/>
    <property type="match status" value="1"/>
</dbReference>
<keyword evidence="14" id="KW-1185">Reference proteome</keyword>
<reference evidence="13 14" key="2">
    <citation type="submission" date="2020-06" db="EMBL/GenBank/DDBJ databases">
        <title>Complete Genome Sequence of Clostridium muelleri sp. nov. P21T, an Acid-Alcohol Producing Acetogen Isolated from Old Hay.</title>
        <authorList>
            <person name="Duncan K.E."/>
            <person name="Tanner R.S."/>
        </authorList>
    </citation>
    <scope>NUCLEOTIDE SEQUENCE [LARGE SCALE GENOMIC DNA]</scope>
    <source>
        <strain evidence="13 14">P21</strain>
    </source>
</reference>
<dbReference type="Gene3D" id="3.30.565.10">
    <property type="entry name" value="Histidine kinase-like ATPase, C-terminal domain"/>
    <property type="match status" value="1"/>
</dbReference>
<dbReference type="PRINTS" id="PR00344">
    <property type="entry name" value="BCTRLSENSOR"/>
</dbReference>
<evidence type="ECO:0000259" key="12">
    <source>
        <dbReference type="PROSITE" id="PS50110"/>
    </source>
</evidence>
<dbReference type="AlphaFoldDB" id="A0A7Y0HME0"/>
<evidence type="ECO:0000256" key="9">
    <source>
        <dbReference type="ARBA" id="ARBA00074306"/>
    </source>
</evidence>
<dbReference type="InterPro" id="IPR036097">
    <property type="entry name" value="HisK_dim/P_sf"/>
</dbReference>
<keyword evidence="7" id="KW-0902">Two-component regulatory system</keyword>
<proteinExistence type="inferred from homology"/>
<keyword evidence="5 10" id="KW-0597">Phosphoprotein</keyword>
<dbReference type="CDD" id="cd00082">
    <property type="entry name" value="HisKA"/>
    <property type="match status" value="1"/>
</dbReference>
<keyword evidence="6" id="KW-0808">Transferase</keyword>
<dbReference type="SUPFAM" id="SSF52172">
    <property type="entry name" value="CheY-like"/>
    <property type="match status" value="1"/>
</dbReference>
<evidence type="ECO:0000256" key="4">
    <source>
        <dbReference type="ARBA" id="ARBA00018672"/>
    </source>
</evidence>
<feature type="modified residue" description="4-aspartylphosphate" evidence="10">
    <location>
        <position position="331"/>
    </location>
</feature>
<dbReference type="Pfam" id="PF00072">
    <property type="entry name" value="Response_reg"/>
    <property type="match status" value="1"/>
</dbReference>
<dbReference type="PANTHER" id="PTHR45339">
    <property type="entry name" value="HYBRID SIGNAL TRANSDUCTION HISTIDINE KINASE J"/>
    <property type="match status" value="1"/>
</dbReference>
<protein>
    <recommendedName>
        <fullName evidence="9">Circadian input-output histidine kinase CikA</fullName>
        <ecNumber evidence="3">2.7.13.3</ecNumber>
    </recommendedName>
    <alternativeName>
        <fullName evidence="4">Stage 0 sporulation protein A homolog</fullName>
    </alternativeName>
</protein>
<evidence type="ECO:0000313" key="13">
    <source>
        <dbReference type="EMBL" id="NMM62085.1"/>
    </source>
</evidence>
<evidence type="ECO:0000256" key="7">
    <source>
        <dbReference type="ARBA" id="ARBA00023012"/>
    </source>
</evidence>
<dbReference type="InterPro" id="IPR011006">
    <property type="entry name" value="CheY-like_superfamily"/>
</dbReference>
<dbReference type="InterPro" id="IPR004358">
    <property type="entry name" value="Sig_transdc_His_kin-like_C"/>
</dbReference>
<dbReference type="SMART" id="SM00387">
    <property type="entry name" value="HATPase_c"/>
    <property type="match status" value="1"/>
</dbReference>
<dbReference type="PROSITE" id="PS50110">
    <property type="entry name" value="RESPONSE_REGULATORY"/>
    <property type="match status" value="1"/>
</dbReference>
<dbReference type="InterPro" id="IPR001789">
    <property type="entry name" value="Sig_transdc_resp-reg_receiver"/>
</dbReference>
<dbReference type="InterPro" id="IPR003594">
    <property type="entry name" value="HATPase_dom"/>
</dbReference>
<comment type="similarity">
    <text evidence="2">In the N-terminal section; belongs to the phytochrome family.</text>
</comment>
<evidence type="ECO:0000256" key="5">
    <source>
        <dbReference type="ARBA" id="ARBA00022553"/>
    </source>
</evidence>
<dbReference type="PROSITE" id="PS50109">
    <property type="entry name" value="HIS_KIN"/>
    <property type="match status" value="1"/>
</dbReference>
<evidence type="ECO:0000313" key="14">
    <source>
        <dbReference type="Proteomes" id="UP000537131"/>
    </source>
</evidence>
<dbReference type="PANTHER" id="PTHR45339:SF1">
    <property type="entry name" value="HYBRID SIGNAL TRANSDUCTION HISTIDINE KINASE J"/>
    <property type="match status" value="1"/>
</dbReference>
<evidence type="ECO:0000256" key="8">
    <source>
        <dbReference type="ARBA" id="ARBA00024867"/>
    </source>
</evidence>
<evidence type="ECO:0000256" key="3">
    <source>
        <dbReference type="ARBA" id="ARBA00012438"/>
    </source>
</evidence>
<evidence type="ECO:0000256" key="1">
    <source>
        <dbReference type="ARBA" id="ARBA00000085"/>
    </source>
</evidence>
<dbReference type="EC" id="2.7.13.3" evidence="3"/>
<comment type="caution">
    <text evidence="13">The sequence shown here is derived from an EMBL/GenBank/DDBJ whole genome shotgun (WGS) entry which is preliminary data.</text>
</comment>
<dbReference type="Gene3D" id="1.10.287.130">
    <property type="match status" value="1"/>
</dbReference>